<keyword evidence="1" id="KW-0472">Membrane</keyword>
<feature type="transmembrane region" description="Helical" evidence="1">
    <location>
        <begin position="35"/>
        <end position="57"/>
    </location>
</feature>
<evidence type="ECO:0000313" key="4">
    <source>
        <dbReference type="Proteomes" id="UP000245624"/>
    </source>
</evidence>
<evidence type="ECO:0000256" key="1">
    <source>
        <dbReference type="SAM" id="Phobius"/>
    </source>
</evidence>
<gene>
    <name evidence="3" type="ORF">DLJ74_14840</name>
</gene>
<protein>
    <recommendedName>
        <fullName evidence="2">DUF3899 domain-containing protein</fullName>
    </recommendedName>
</protein>
<dbReference type="RefSeq" id="WP_109985054.1">
    <property type="nucleotide sequence ID" value="NZ_QGTD01000013.1"/>
</dbReference>
<accession>A0A317KW70</accession>
<dbReference type="AlphaFoldDB" id="A0A317KW70"/>
<dbReference type="Proteomes" id="UP000245624">
    <property type="component" value="Unassembled WGS sequence"/>
</dbReference>
<dbReference type="EMBL" id="QGTD01000013">
    <property type="protein sequence ID" value="PWU67727.1"/>
    <property type="molecule type" value="Genomic_DNA"/>
</dbReference>
<feature type="domain" description="DUF3899" evidence="2">
    <location>
        <begin position="32"/>
        <end position="114"/>
    </location>
</feature>
<reference evidence="3 4" key="1">
    <citation type="submission" date="2018-05" db="EMBL/GenBank/DDBJ databases">
        <title>Genomic analysis of Gracilibacillus dipsosauri DD1 reveals novel features of a salt-tolerant amylase.</title>
        <authorList>
            <person name="Deutch C.E."/>
            <person name="Yang S."/>
        </authorList>
    </citation>
    <scope>NUCLEOTIDE SEQUENCE [LARGE SCALE GENOMIC DNA]</scope>
    <source>
        <strain evidence="3 4">DD1</strain>
    </source>
</reference>
<dbReference type="Pfam" id="PF13038">
    <property type="entry name" value="DUF3899"/>
    <property type="match status" value="1"/>
</dbReference>
<sequence>MKKHFFIFFLHVILCSILTVLLNKGLTLLHLINSIFYISSFYLIIGLLLFVISRRFFDITANSFRKVFTRITKQKNWASTWSGDKLPSEKINQNWMIFFLLQGSFLLLLMIILLILFYY</sequence>
<dbReference type="InterPro" id="IPR025007">
    <property type="entry name" value="DUF3899"/>
</dbReference>
<feature type="transmembrane region" description="Helical" evidence="1">
    <location>
        <begin position="5"/>
        <end position="23"/>
    </location>
</feature>
<evidence type="ECO:0000313" key="3">
    <source>
        <dbReference type="EMBL" id="PWU67727.1"/>
    </source>
</evidence>
<evidence type="ECO:0000259" key="2">
    <source>
        <dbReference type="Pfam" id="PF13038"/>
    </source>
</evidence>
<keyword evidence="1" id="KW-0812">Transmembrane</keyword>
<name>A0A317KW70_9BACI</name>
<proteinExistence type="predicted"/>
<feature type="transmembrane region" description="Helical" evidence="1">
    <location>
        <begin position="95"/>
        <end position="118"/>
    </location>
</feature>
<comment type="caution">
    <text evidence="3">The sequence shown here is derived from an EMBL/GenBank/DDBJ whole genome shotgun (WGS) entry which is preliminary data.</text>
</comment>
<keyword evidence="4" id="KW-1185">Reference proteome</keyword>
<keyword evidence="1" id="KW-1133">Transmembrane helix</keyword>
<dbReference type="OrthoDB" id="2968819at2"/>
<organism evidence="3 4">
    <name type="scientific">Gracilibacillus dipsosauri</name>
    <dbReference type="NCBI Taxonomy" id="178340"/>
    <lineage>
        <taxon>Bacteria</taxon>
        <taxon>Bacillati</taxon>
        <taxon>Bacillota</taxon>
        <taxon>Bacilli</taxon>
        <taxon>Bacillales</taxon>
        <taxon>Bacillaceae</taxon>
        <taxon>Gracilibacillus</taxon>
    </lineage>
</organism>